<evidence type="ECO:0000256" key="1">
    <source>
        <dbReference type="ARBA" id="ARBA00023125"/>
    </source>
</evidence>
<keyword evidence="5" id="KW-1185">Reference proteome</keyword>
<reference evidence="4 5" key="1">
    <citation type="submission" date="2019-07" db="EMBL/GenBank/DDBJ databases">
        <title>Rhodococcus cavernicolus sp. nov., isolated from a cave.</title>
        <authorList>
            <person name="Lee S.D."/>
        </authorList>
    </citation>
    <scope>NUCLEOTIDE SEQUENCE [LARGE SCALE GENOMIC DNA]</scope>
    <source>
        <strain evidence="4 5">C1-24</strain>
    </source>
</reference>
<keyword evidence="2" id="KW-0597">Phosphoprotein</keyword>
<dbReference type="OrthoDB" id="3171335at2"/>
<dbReference type="GO" id="GO:0000160">
    <property type="term" value="P:phosphorelay signal transduction system"/>
    <property type="evidence" value="ECO:0007669"/>
    <property type="project" value="InterPro"/>
</dbReference>
<dbReference type="SUPFAM" id="SSF52172">
    <property type="entry name" value="CheY-like"/>
    <property type="match status" value="1"/>
</dbReference>
<dbReference type="InterPro" id="IPR011006">
    <property type="entry name" value="CheY-like_superfamily"/>
</dbReference>
<dbReference type="InterPro" id="IPR039420">
    <property type="entry name" value="WalR-like"/>
</dbReference>
<dbReference type="InterPro" id="IPR036388">
    <property type="entry name" value="WH-like_DNA-bd_sf"/>
</dbReference>
<dbReference type="InterPro" id="IPR000792">
    <property type="entry name" value="Tscrpt_reg_LuxR_C"/>
</dbReference>
<organism evidence="4 5">
    <name type="scientific">Antrihabitans cavernicola</name>
    <dbReference type="NCBI Taxonomy" id="2495913"/>
    <lineage>
        <taxon>Bacteria</taxon>
        <taxon>Bacillati</taxon>
        <taxon>Actinomycetota</taxon>
        <taxon>Actinomycetes</taxon>
        <taxon>Mycobacteriales</taxon>
        <taxon>Nocardiaceae</taxon>
        <taxon>Antrihabitans</taxon>
    </lineage>
</organism>
<keyword evidence="1" id="KW-0238">DNA-binding</keyword>
<evidence type="ECO:0000313" key="4">
    <source>
        <dbReference type="EMBL" id="KAA0023678.1"/>
    </source>
</evidence>
<proteinExistence type="predicted"/>
<dbReference type="Proteomes" id="UP000322244">
    <property type="component" value="Unassembled WGS sequence"/>
</dbReference>
<name>A0A5A7SC28_9NOCA</name>
<dbReference type="Pfam" id="PF00072">
    <property type="entry name" value="Response_reg"/>
    <property type="match status" value="1"/>
</dbReference>
<dbReference type="PRINTS" id="PR00038">
    <property type="entry name" value="HTHLUXR"/>
</dbReference>
<dbReference type="Gene3D" id="3.40.50.2300">
    <property type="match status" value="1"/>
</dbReference>
<feature type="domain" description="Response regulatory" evidence="3">
    <location>
        <begin position="46"/>
        <end position="159"/>
    </location>
</feature>
<sequence length="259" mass="27726">MLLAGGAGGFAGEHCVGISCRSWVERGRRVTEPDRSDGVTARVARRIGLVEDHESVAIGLSTMLSGEADLEVVAMASTVRELLDQTVDLDLVVLDLRLADGSSPEDNVRAVREQNIEVLIFTGAENPFLVRSAARAGVLGVVRKSEDASTVIDSVRSAASGALVVTTDWAAAIDGDPMLSDVGLSPRQEEVLTLYASGEKASRVARMTKLSEQTVNDYLVRIRQKYSDAGRPAPTKTDLYKRAVEDGWLPAPESPHLQG</sequence>
<dbReference type="PROSITE" id="PS00622">
    <property type="entry name" value="HTH_LUXR_1"/>
    <property type="match status" value="1"/>
</dbReference>
<dbReference type="EMBL" id="VLNY01000003">
    <property type="protein sequence ID" value="KAA0023678.1"/>
    <property type="molecule type" value="Genomic_DNA"/>
</dbReference>
<dbReference type="InterPro" id="IPR016032">
    <property type="entry name" value="Sig_transdc_resp-reg_C-effctor"/>
</dbReference>
<dbReference type="Pfam" id="PF00196">
    <property type="entry name" value="GerE"/>
    <property type="match status" value="1"/>
</dbReference>
<comment type="caution">
    <text evidence="4">The sequence shown here is derived from an EMBL/GenBank/DDBJ whole genome shotgun (WGS) entry which is preliminary data.</text>
</comment>
<dbReference type="AlphaFoldDB" id="A0A5A7SC28"/>
<feature type="modified residue" description="4-aspartylphosphate" evidence="2">
    <location>
        <position position="95"/>
    </location>
</feature>
<dbReference type="InterPro" id="IPR001789">
    <property type="entry name" value="Sig_transdc_resp-reg_receiver"/>
</dbReference>
<dbReference type="PROSITE" id="PS50110">
    <property type="entry name" value="RESPONSE_REGULATORY"/>
    <property type="match status" value="1"/>
</dbReference>
<accession>A0A5A7SC28</accession>
<dbReference type="GO" id="GO:0006355">
    <property type="term" value="P:regulation of DNA-templated transcription"/>
    <property type="evidence" value="ECO:0007669"/>
    <property type="project" value="InterPro"/>
</dbReference>
<gene>
    <name evidence="4" type="ORF">FOY51_07770</name>
</gene>
<evidence type="ECO:0000259" key="3">
    <source>
        <dbReference type="PROSITE" id="PS50110"/>
    </source>
</evidence>
<evidence type="ECO:0000256" key="2">
    <source>
        <dbReference type="PROSITE-ProRule" id="PRU00169"/>
    </source>
</evidence>
<evidence type="ECO:0000313" key="5">
    <source>
        <dbReference type="Proteomes" id="UP000322244"/>
    </source>
</evidence>
<dbReference type="SMART" id="SM00448">
    <property type="entry name" value="REC"/>
    <property type="match status" value="1"/>
</dbReference>
<protein>
    <submittedName>
        <fullName evidence="4">Response regulator transcription factor</fullName>
    </submittedName>
</protein>
<dbReference type="Gene3D" id="1.10.10.10">
    <property type="entry name" value="Winged helix-like DNA-binding domain superfamily/Winged helix DNA-binding domain"/>
    <property type="match status" value="1"/>
</dbReference>
<dbReference type="SUPFAM" id="SSF46894">
    <property type="entry name" value="C-terminal effector domain of the bipartite response regulators"/>
    <property type="match status" value="1"/>
</dbReference>
<dbReference type="GO" id="GO:0003677">
    <property type="term" value="F:DNA binding"/>
    <property type="evidence" value="ECO:0007669"/>
    <property type="project" value="UniProtKB-KW"/>
</dbReference>
<dbReference type="PANTHER" id="PTHR43214">
    <property type="entry name" value="TWO-COMPONENT RESPONSE REGULATOR"/>
    <property type="match status" value="1"/>
</dbReference>